<dbReference type="EMBL" id="AP009049">
    <property type="protein sequence ID" value="BAH07050.1"/>
    <property type="molecule type" value="Genomic_DNA"/>
</dbReference>
<dbReference type="AlphaFoldDB" id="B9E3H5"/>
<dbReference type="NCBIfam" id="NF006667">
    <property type="entry name" value="PRK09212.1"/>
    <property type="match status" value="1"/>
</dbReference>
<dbReference type="Pfam" id="PF02780">
    <property type="entry name" value="Transketolase_C"/>
    <property type="match status" value="1"/>
</dbReference>
<dbReference type="InterPro" id="IPR033248">
    <property type="entry name" value="Transketolase_C"/>
</dbReference>
<keyword evidence="2" id="KW-0560">Oxidoreductase</keyword>
<evidence type="ECO:0000256" key="2">
    <source>
        <dbReference type="ARBA" id="ARBA00023002"/>
    </source>
</evidence>
<evidence type="ECO:0000256" key="3">
    <source>
        <dbReference type="ARBA" id="ARBA00023052"/>
    </source>
</evidence>
<evidence type="ECO:0000313" key="5">
    <source>
        <dbReference type="EMBL" id="BAH07050.1"/>
    </source>
</evidence>
<dbReference type="FunFam" id="3.40.50.920:FF:000001">
    <property type="entry name" value="Pyruvate dehydrogenase E1 beta subunit"/>
    <property type="match status" value="1"/>
</dbReference>
<evidence type="ECO:0000313" key="6">
    <source>
        <dbReference type="Proteomes" id="UP000007969"/>
    </source>
</evidence>
<dbReference type="Pfam" id="PF02779">
    <property type="entry name" value="Transket_pyr"/>
    <property type="match status" value="1"/>
</dbReference>
<feature type="domain" description="Transketolase-like pyrimidine-binding" evidence="4">
    <location>
        <begin position="18"/>
        <end position="193"/>
    </location>
</feature>
<dbReference type="KEGG" id="ckr:CKR_1999"/>
<dbReference type="Gene3D" id="3.40.50.970">
    <property type="match status" value="1"/>
</dbReference>
<dbReference type="InterPro" id="IPR029061">
    <property type="entry name" value="THDP-binding"/>
</dbReference>
<name>B9E3H5_CLOK1</name>
<organism evidence="5 6">
    <name type="scientific">Clostridium kluyveri (strain NBRC 12016)</name>
    <dbReference type="NCBI Taxonomy" id="583346"/>
    <lineage>
        <taxon>Bacteria</taxon>
        <taxon>Bacillati</taxon>
        <taxon>Bacillota</taxon>
        <taxon>Clostridia</taxon>
        <taxon>Eubacteriales</taxon>
        <taxon>Clostridiaceae</taxon>
        <taxon>Clostridium</taxon>
    </lineage>
</organism>
<dbReference type="GO" id="GO:0016491">
    <property type="term" value="F:oxidoreductase activity"/>
    <property type="evidence" value="ECO:0007669"/>
    <property type="project" value="UniProtKB-KW"/>
</dbReference>
<dbReference type="PANTHER" id="PTHR43257:SF2">
    <property type="entry name" value="PYRUVATE DEHYDROGENASE E1 COMPONENT SUBUNIT BETA"/>
    <property type="match status" value="1"/>
</dbReference>
<evidence type="ECO:0000259" key="4">
    <source>
        <dbReference type="SMART" id="SM00861"/>
    </source>
</evidence>
<proteinExistence type="predicted"/>
<dbReference type="InterPro" id="IPR005475">
    <property type="entry name" value="Transketolase-like_Pyr-bd"/>
</dbReference>
<accession>B9E3H5</accession>
<evidence type="ECO:0000256" key="1">
    <source>
        <dbReference type="ARBA" id="ARBA00001964"/>
    </source>
</evidence>
<dbReference type="PANTHER" id="PTHR43257">
    <property type="entry name" value="PYRUVATE DEHYDROGENASE E1 COMPONENT BETA SUBUNIT"/>
    <property type="match status" value="1"/>
</dbReference>
<dbReference type="SMART" id="SM00861">
    <property type="entry name" value="Transket_pyr"/>
    <property type="match status" value="1"/>
</dbReference>
<dbReference type="SUPFAM" id="SSF52922">
    <property type="entry name" value="TK C-terminal domain-like"/>
    <property type="match status" value="1"/>
</dbReference>
<dbReference type="CDD" id="cd07036">
    <property type="entry name" value="TPP_PYR_E1-PDHc-beta_like"/>
    <property type="match status" value="1"/>
</dbReference>
<comment type="cofactor">
    <cofactor evidence="1">
        <name>thiamine diphosphate</name>
        <dbReference type="ChEBI" id="CHEBI:58937"/>
    </cofactor>
</comment>
<reference evidence="6" key="1">
    <citation type="submission" date="2005-09" db="EMBL/GenBank/DDBJ databases">
        <title>Complete genome sequence of Clostridium kluyveri and comparative genomics of Clostridia species.</title>
        <authorList>
            <person name="Inui M."/>
            <person name="Nonaka H."/>
            <person name="Shinoda Y."/>
            <person name="Ikenaga Y."/>
            <person name="Abe M."/>
            <person name="Naito K."/>
            <person name="Vertes A.A."/>
            <person name="Yukawa H."/>
        </authorList>
    </citation>
    <scope>NUCLEOTIDE SEQUENCE [LARGE SCALE GENOMIC DNA]</scope>
    <source>
        <strain evidence="6">NBRC 12016</strain>
    </source>
</reference>
<dbReference type="Proteomes" id="UP000007969">
    <property type="component" value="Chromosome"/>
</dbReference>
<gene>
    <name evidence="5" type="ordered locus">CKR_1999</name>
</gene>
<protein>
    <recommendedName>
        <fullName evidence="4">Transketolase-like pyrimidine-binding domain-containing protein</fullName>
    </recommendedName>
</protein>
<dbReference type="FunFam" id="3.40.50.970:FF:000001">
    <property type="entry name" value="Pyruvate dehydrogenase E1 beta subunit"/>
    <property type="match status" value="1"/>
</dbReference>
<dbReference type="InterPro" id="IPR009014">
    <property type="entry name" value="Transketo_C/PFOR_II"/>
</dbReference>
<keyword evidence="3" id="KW-0786">Thiamine pyrophosphate</keyword>
<dbReference type="SUPFAM" id="SSF52518">
    <property type="entry name" value="Thiamin diphosphate-binding fold (THDP-binding)"/>
    <property type="match status" value="1"/>
</dbReference>
<sequence length="337" mass="36823">MKMYILISKRGLSNMKKITYSQAIKEAMSVKMREDKSVLLFGEDVGPFGGCFGVSQGMHDEFGEMRVRDTPISEGAIIGCAIGAAATGLKPIAELMFIDFLTVGMDMLVNQAAKMRYMFGGKIKLPMVVRVPCGAGTQAAAQHSQSLEAWVTHVPGLKVVYPSTAQDAYGLMLTAIDDENPVIFIEHKILYAMKGEFEENSKPIPFGLADIKREGKDATIVATGRMVHEALAAADKLSKEGIEVEIIDPRTLYPFDKDTVFNSIKKTNRAVVVTEETKRGGYGGEISAVISEEVFDYLDAPVVRIGSLDVPIPFTPKLESYVIPNSDKIVNAVKKLF</sequence>
<dbReference type="HOGENOM" id="CLU_012907_1_0_9"/>
<dbReference type="Gene3D" id="3.40.50.920">
    <property type="match status" value="1"/>
</dbReference>